<feature type="domain" description="Type VII secretion system protein EccE" evidence="9">
    <location>
        <begin position="130"/>
        <end position="219"/>
    </location>
</feature>
<dbReference type="InterPro" id="IPR021368">
    <property type="entry name" value="T7SS_EccE"/>
</dbReference>
<sequence length="339" mass="36132">MLGSIPSPGPARVSLALLAVVPAAMAYPWHSTRAYCLLGIAVAVLILLFGWWRGLHFTTILRRRLAILGRSGRPVPEPDSNTRTTALLRIGSAPSASDVLPLPLIAGYLDRYGVRADSIRITSRDTASGAAETWVGLTISAAANLPALQARSSRIPLHETAEVVARRLGDHLREIGWEAGTVGSEDVPEVLAWEPDKSSRETWRSVRQGDSDYVAAYRITADSALPETLAAVRSQSAREIWTAVEIARSGAGSQHTVAAACALRTDTAPDRGVPVPGLTLERGNQRPALQALDPLSTRRLAGHTEAPAGLLEGLDWPTPAAGSHRAPLSEAETQVLTRT</sequence>
<gene>
    <name evidence="10" type="ORF">A5636_05465</name>
</gene>
<comment type="caution">
    <text evidence="10">The sequence shown here is derived from an EMBL/GenBank/DDBJ whole genome shotgun (WGS) entry which is preliminary data.</text>
</comment>
<feature type="transmembrane region" description="Helical" evidence="8">
    <location>
        <begin position="36"/>
        <end position="55"/>
    </location>
</feature>
<evidence type="ECO:0000256" key="1">
    <source>
        <dbReference type="ARBA" id="ARBA00004236"/>
    </source>
</evidence>
<feature type="region of interest" description="Disordered" evidence="7">
    <location>
        <begin position="309"/>
        <end position="339"/>
    </location>
</feature>
<evidence type="ECO:0000256" key="7">
    <source>
        <dbReference type="SAM" id="MobiDB-lite"/>
    </source>
</evidence>
<evidence type="ECO:0000256" key="5">
    <source>
        <dbReference type="ARBA" id="ARBA00022989"/>
    </source>
</evidence>
<dbReference type="RefSeq" id="WP_065159001.1">
    <property type="nucleotide sequence ID" value="NZ_LZLQ01000081.1"/>
</dbReference>
<organism evidence="10 11">
    <name type="scientific">Mycobacterium asiaticum</name>
    <dbReference type="NCBI Taxonomy" id="1790"/>
    <lineage>
        <taxon>Bacteria</taxon>
        <taxon>Bacillati</taxon>
        <taxon>Actinomycetota</taxon>
        <taxon>Actinomycetes</taxon>
        <taxon>Mycobacteriales</taxon>
        <taxon>Mycobacteriaceae</taxon>
        <taxon>Mycobacterium</taxon>
    </lineage>
</organism>
<feature type="region of interest" description="Disordered" evidence="7">
    <location>
        <begin position="276"/>
        <end position="296"/>
    </location>
</feature>
<keyword evidence="3" id="KW-1003">Cell membrane</keyword>
<dbReference type="Pfam" id="PF11203">
    <property type="entry name" value="EccE"/>
    <property type="match status" value="1"/>
</dbReference>
<protein>
    <submittedName>
        <fullName evidence="10">Type VII secretion protein EccE</fullName>
    </submittedName>
</protein>
<comment type="similarity">
    <text evidence="2">Belongs to the EccE family.</text>
</comment>
<name>A0A1A3N5I4_MYCAS</name>
<dbReference type="EMBL" id="LZLQ01000081">
    <property type="protein sequence ID" value="OBK15632.1"/>
    <property type="molecule type" value="Genomic_DNA"/>
</dbReference>
<evidence type="ECO:0000259" key="9">
    <source>
        <dbReference type="Pfam" id="PF11203"/>
    </source>
</evidence>
<accession>A0A1A3N5I4</accession>
<evidence type="ECO:0000256" key="4">
    <source>
        <dbReference type="ARBA" id="ARBA00022692"/>
    </source>
</evidence>
<evidence type="ECO:0000256" key="3">
    <source>
        <dbReference type="ARBA" id="ARBA00022475"/>
    </source>
</evidence>
<reference evidence="10 11" key="1">
    <citation type="submission" date="2016-06" db="EMBL/GenBank/DDBJ databases">
        <authorList>
            <person name="Kjaerup R.B."/>
            <person name="Dalgaard T.S."/>
            <person name="Juul-Madsen H.R."/>
        </authorList>
    </citation>
    <scope>NUCLEOTIDE SEQUENCE [LARGE SCALE GENOMIC DNA]</scope>
    <source>
        <strain evidence="10 11">1245139.5</strain>
    </source>
</reference>
<proteinExistence type="inferred from homology"/>
<dbReference type="Proteomes" id="UP000093629">
    <property type="component" value="Unassembled WGS sequence"/>
</dbReference>
<evidence type="ECO:0000313" key="11">
    <source>
        <dbReference type="Proteomes" id="UP000093629"/>
    </source>
</evidence>
<keyword evidence="4 8" id="KW-0812">Transmembrane</keyword>
<comment type="subcellular location">
    <subcellularLocation>
        <location evidence="1">Cell membrane</location>
    </subcellularLocation>
</comment>
<dbReference type="NCBIfam" id="TIGR03923">
    <property type="entry name" value="T7SS_EccE"/>
    <property type="match status" value="1"/>
</dbReference>
<evidence type="ECO:0000256" key="6">
    <source>
        <dbReference type="ARBA" id="ARBA00023136"/>
    </source>
</evidence>
<evidence type="ECO:0000256" key="8">
    <source>
        <dbReference type="SAM" id="Phobius"/>
    </source>
</evidence>
<dbReference type="InterPro" id="IPR050051">
    <property type="entry name" value="EccE_dom"/>
</dbReference>
<evidence type="ECO:0000256" key="2">
    <source>
        <dbReference type="ARBA" id="ARBA00007759"/>
    </source>
</evidence>
<dbReference type="OrthoDB" id="4760969at2"/>
<keyword evidence="5 8" id="KW-1133">Transmembrane helix</keyword>
<dbReference type="GO" id="GO:0005886">
    <property type="term" value="C:plasma membrane"/>
    <property type="evidence" value="ECO:0007669"/>
    <property type="project" value="UniProtKB-SubCell"/>
</dbReference>
<keyword evidence="11" id="KW-1185">Reference proteome</keyword>
<dbReference type="AlphaFoldDB" id="A0A1A3N5I4"/>
<keyword evidence="6 8" id="KW-0472">Membrane</keyword>
<evidence type="ECO:0000313" key="10">
    <source>
        <dbReference type="EMBL" id="OBK15632.1"/>
    </source>
</evidence>